<reference evidence="2" key="1">
    <citation type="submission" date="2022-07" db="EMBL/GenBank/DDBJ databases">
        <title>Alkalimarinus sp. nov., isolated from gut of a Alitta virens.</title>
        <authorList>
            <person name="Yang A.I."/>
            <person name="Shin N.-R."/>
        </authorList>
    </citation>
    <scope>NUCLEOTIDE SEQUENCE</scope>
    <source>
        <strain evidence="2">FA028</strain>
    </source>
</reference>
<proteinExistence type="predicted"/>
<dbReference type="GO" id="GO:0008233">
    <property type="term" value="F:peptidase activity"/>
    <property type="evidence" value="ECO:0007669"/>
    <property type="project" value="UniProtKB-KW"/>
</dbReference>
<dbReference type="InterPro" id="IPR021109">
    <property type="entry name" value="Peptidase_aspartic_dom_sf"/>
</dbReference>
<dbReference type="Proteomes" id="UP001164472">
    <property type="component" value="Chromosome"/>
</dbReference>
<gene>
    <name evidence="2" type="ORF">NNL22_11500</name>
</gene>
<dbReference type="EMBL" id="CP101527">
    <property type="protein sequence ID" value="UZW73663.1"/>
    <property type="molecule type" value="Genomic_DNA"/>
</dbReference>
<dbReference type="GO" id="GO:0006508">
    <property type="term" value="P:proteolysis"/>
    <property type="evidence" value="ECO:0007669"/>
    <property type="project" value="UniProtKB-KW"/>
</dbReference>
<dbReference type="RefSeq" id="WP_251809804.1">
    <property type="nucleotide sequence ID" value="NZ_CP101527.1"/>
</dbReference>
<dbReference type="Pfam" id="PF05618">
    <property type="entry name" value="Zn_protease"/>
    <property type="match status" value="1"/>
</dbReference>
<name>A0A9E8HFF8_9ALTE</name>
<evidence type="ECO:0000313" key="3">
    <source>
        <dbReference type="Proteomes" id="UP001164472"/>
    </source>
</evidence>
<evidence type="ECO:0000259" key="1">
    <source>
        <dbReference type="Pfam" id="PF05618"/>
    </source>
</evidence>
<dbReference type="SUPFAM" id="SSF50630">
    <property type="entry name" value="Acid proteases"/>
    <property type="match status" value="1"/>
</dbReference>
<keyword evidence="2" id="KW-0645">Protease</keyword>
<feature type="domain" description="Retropepsin-like aspartic endopeptidase" evidence="1">
    <location>
        <begin position="10"/>
        <end position="145"/>
    </location>
</feature>
<dbReference type="InterPro" id="IPR008503">
    <property type="entry name" value="Asp_endopeptidase"/>
</dbReference>
<keyword evidence="2" id="KW-0378">Hydrolase</keyword>
<dbReference type="PANTHER" id="PTHR38037">
    <property type="entry name" value="ZN_PROTEASE DOMAIN-CONTAINING PROTEIN"/>
    <property type="match status" value="1"/>
</dbReference>
<protein>
    <submittedName>
        <fullName evidence="2">ATP-dependent zinc protease</fullName>
    </submittedName>
</protein>
<dbReference type="AlphaFoldDB" id="A0A9E8HFF8"/>
<sequence>MRKIDGKLLVGAIEECDLPGLKIEALNMRVDTGAQTSSIHVDNIEEFEQDNELWVRFDIHPDIHNVSTIVQRQAKVKAQRHVKSSNATRQRRYVIDTKIKLGDAEWLIELTLTDRSAMSYLMLLGRQAMEGRLLVDPAQEYLLTKE</sequence>
<accession>A0A9E8HFF8</accession>
<evidence type="ECO:0000313" key="2">
    <source>
        <dbReference type="EMBL" id="UZW73663.1"/>
    </source>
</evidence>
<dbReference type="PANTHER" id="PTHR38037:SF2">
    <property type="entry name" value="ATP-DEPENDENT ZINC PROTEASE DOMAIN-CONTAINING PROTEIN-RELATED"/>
    <property type="match status" value="1"/>
</dbReference>
<organism evidence="2 3">
    <name type="scientific">Alkalimarinus sediminis</name>
    <dbReference type="NCBI Taxonomy" id="1632866"/>
    <lineage>
        <taxon>Bacteria</taxon>
        <taxon>Pseudomonadati</taxon>
        <taxon>Pseudomonadota</taxon>
        <taxon>Gammaproteobacteria</taxon>
        <taxon>Alteromonadales</taxon>
        <taxon>Alteromonadaceae</taxon>
        <taxon>Alkalimarinus</taxon>
    </lineage>
</organism>
<keyword evidence="3" id="KW-1185">Reference proteome</keyword>
<dbReference type="KEGG" id="asem:NNL22_11500"/>
<dbReference type="Gene3D" id="2.40.70.10">
    <property type="entry name" value="Acid Proteases"/>
    <property type="match status" value="1"/>
</dbReference>